<gene>
    <name evidence="1" type="ORF">H9654_00580</name>
</gene>
<keyword evidence="2" id="KW-1185">Reference proteome</keyword>
<comment type="caution">
    <text evidence="1">The sequence shown here is derived from an EMBL/GenBank/DDBJ whole genome shotgun (WGS) entry which is preliminary data.</text>
</comment>
<accession>A0A8X8JYQ8</accession>
<organism evidence="1 2">
    <name type="scientific">Stenotrophomonas lacuserhaii</name>
    <dbReference type="NCBI Taxonomy" id="2760084"/>
    <lineage>
        <taxon>Bacteria</taxon>
        <taxon>Pseudomonadati</taxon>
        <taxon>Pseudomonadota</taxon>
        <taxon>Gammaproteobacteria</taxon>
        <taxon>Lysobacterales</taxon>
        <taxon>Lysobacteraceae</taxon>
        <taxon>Stenotrophomonas</taxon>
    </lineage>
</organism>
<evidence type="ECO:0000313" key="2">
    <source>
        <dbReference type="Proteomes" id="UP000636938"/>
    </source>
</evidence>
<proteinExistence type="predicted"/>
<evidence type="ECO:0000313" key="1">
    <source>
        <dbReference type="EMBL" id="MBD7952688.1"/>
    </source>
</evidence>
<dbReference type="Proteomes" id="UP000636938">
    <property type="component" value="Unassembled WGS sequence"/>
</dbReference>
<reference evidence="1 2" key="1">
    <citation type="submission" date="2020-08" db="EMBL/GenBank/DDBJ databases">
        <title>A Genomic Blueprint of the Chicken Gut Microbiome.</title>
        <authorList>
            <person name="Gilroy R."/>
            <person name="Ravi A."/>
            <person name="Getino M."/>
            <person name="Pursley I."/>
            <person name="Horton D.L."/>
            <person name="Alikhan N.-F."/>
            <person name="Baker D."/>
            <person name="Gharbi K."/>
            <person name="Hall N."/>
            <person name="Watson M."/>
            <person name="Adriaenssens E.M."/>
            <person name="Foster-Nyarko E."/>
            <person name="Jarju S."/>
            <person name="Secka A."/>
            <person name="Antonio M."/>
            <person name="Oren A."/>
            <person name="Chaudhuri R."/>
            <person name="La Ragione R.M."/>
            <person name="Hildebrand F."/>
            <person name="Pallen M.J."/>
        </authorList>
    </citation>
    <scope>NUCLEOTIDE SEQUENCE [LARGE SCALE GENOMIC DNA]</scope>
    <source>
        <strain evidence="1 2">Sa5BUN4</strain>
    </source>
</reference>
<protein>
    <submittedName>
        <fullName evidence="1">Uncharacterized protein</fullName>
    </submittedName>
</protein>
<dbReference type="EMBL" id="JACSQS010000001">
    <property type="protein sequence ID" value="MBD7952688.1"/>
    <property type="molecule type" value="Genomic_DNA"/>
</dbReference>
<sequence length="70" mass="7817">MSDKFDWSKTDSDTVVVPSVRGVAVYENERDDVVIRQEAGPLDSHDDFVIIPRSFVPALIKALQAVVEEN</sequence>
<dbReference type="AlphaFoldDB" id="A0A8X8JYQ8"/>
<name>A0A8X8JYQ8_9GAMM</name>
<dbReference type="RefSeq" id="WP_191768178.1">
    <property type="nucleotide sequence ID" value="NZ_JACSQS010000001.1"/>
</dbReference>